<dbReference type="InterPro" id="IPR022398">
    <property type="entry name" value="Peptidase_S8_His-AS"/>
</dbReference>
<dbReference type="PANTHER" id="PTHR43399">
    <property type="entry name" value="SUBTILISIN-RELATED"/>
    <property type="match status" value="1"/>
</dbReference>
<dbReference type="InterPro" id="IPR023828">
    <property type="entry name" value="Peptidase_S8_Ser-AS"/>
</dbReference>
<evidence type="ECO:0000256" key="7">
    <source>
        <dbReference type="SAM" id="SignalP"/>
    </source>
</evidence>
<keyword evidence="10" id="KW-1185">Reference proteome</keyword>
<evidence type="ECO:0000313" key="9">
    <source>
        <dbReference type="EMBL" id="MBP2326202.1"/>
    </source>
</evidence>
<dbReference type="PANTHER" id="PTHR43399:SF4">
    <property type="entry name" value="CELL WALL-ASSOCIATED PROTEASE"/>
    <property type="match status" value="1"/>
</dbReference>
<evidence type="ECO:0000256" key="2">
    <source>
        <dbReference type="ARBA" id="ARBA00022670"/>
    </source>
</evidence>
<evidence type="ECO:0000256" key="6">
    <source>
        <dbReference type="RuleBase" id="RU003355"/>
    </source>
</evidence>
<gene>
    <name evidence="9" type="ORF">JOF56_006587</name>
</gene>
<dbReference type="InterPro" id="IPR000209">
    <property type="entry name" value="Peptidase_S8/S53_dom"/>
</dbReference>
<feature type="domain" description="Peptidase S8/S53" evidence="8">
    <location>
        <begin position="180"/>
        <end position="442"/>
    </location>
</feature>
<feature type="signal peptide" evidence="7">
    <location>
        <begin position="1"/>
        <end position="22"/>
    </location>
</feature>
<dbReference type="SUPFAM" id="SSF52743">
    <property type="entry name" value="Subtilisin-like"/>
    <property type="match status" value="1"/>
</dbReference>
<keyword evidence="4 5" id="KW-0720">Serine protease</keyword>
<dbReference type="PROSITE" id="PS51892">
    <property type="entry name" value="SUBTILASE"/>
    <property type="match status" value="1"/>
</dbReference>
<protein>
    <submittedName>
        <fullName evidence="9">Subtilisin family serine protease</fullName>
    </submittedName>
</protein>
<dbReference type="PRINTS" id="PR00723">
    <property type="entry name" value="SUBTILISIN"/>
</dbReference>
<comment type="caution">
    <text evidence="9">The sequence shown here is derived from an EMBL/GenBank/DDBJ whole genome shotgun (WGS) entry which is preliminary data.</text>
</comment>
<reference evidence="9 10" key="1">
    <citation type="submission" date="2021-03" db="EMBL/GenBank/DDBJ databases">
        <title>Sequencing the genomes of 1000 actinobacteria strains.</title>
        <authorList>
            <person name="Klenk H.-P."/>
        </authorList>
    </citation>
    <scope>NUCLEOTIDE SEQUENCE [LARGE SCALE GENOMIC DNA]</scope>
    <source>
        <strain evidence="9 10">DSM 46670</strain>
    </source>
</reference>
<dbReference type="GO" id="GO:0008233">
    <property type="term" value="F:peptidase activity"/>
    <property type="evidence" value="ECO:0007669"/>
    <property type="project" value="UniProtKB-KW"/>
</dbReference>
<feature type="chain" id="PRO_5046307329" evidence="7">
    <location>
        <begin position="23"/>
        <end position="1035"/>
    </location>
</feature>
<dbReference type="Gene3D" id="3.40.50.200">
    <property type="entry name" value="Peptidase S8/S53 domain"/>
    <property type="match status" value="1"/>
</dbReference>
<evidence type="ECO:0000256" key="5">
    <source>
        <dbReference type="PROSITE-ProRule" id="PRU01240"/>
    </source>
</evidence>
<evidence type="ECO:0000256" key="4">
    <source>
        <dbReference type="ARBA" id="ARBA00022825"/>
    </source>
</evidence>
<dbReference type="EMBL" id="JAGINW010000001">
    <property type="protein sequence ID" value="MBP2326202.1"/>
    <property type="molecule type" value="Genomic_DNA"/>
</dbReference>
<evidence type="ECO:0000256" key="3">
    <source>
        <dbReference type="ARBA" id="ARBA00022801"/>
    </source>
</evidence>
<dbReference type="PROSITE" id="PS00138">
    <property type="entry name" value="SUBTILASE_SER"/>
    <property type="match status" value="1"/>
</dbReference>
<proteinExistence type="inferred from homology"/>
<organism evidence="9 10">
    <name type="scientific">Kibdelosporangium banguiense</name>
    <dbReference type="NCBI Taxonomy" id="1365924"/>
    <lineage>
        <taxon>Bacteria</taxon>
        <taxon>Bacillati</taxon>
        <taxon>Actinomycetota</taxon>
        <taxon>Actinomycetes</taxon>
        <taxon>Pseudonocardiales</taxon>
        <taxon>Pseudonocardiaceae</taxon>
        <taxon>Kibdelosporangium</taxon>
    </lineage>
</organism>
<evidence type="ECO:0000313" key="10">
    <source>
        <dbReference type="Proteomes" id="UP001519332"/>
    </source>
</evidence>
<dbReference type="InterPro" id="IPR051048">
    <property type="entry name" value="Peptidase_S8/S53_subtilisin"/>
</dbReference>
<comment type="similarity">
    <text evidence="1 5 6">Belongs to the peptidase S8 family.</text>
</comment>
<dbReference type="InterPro" id="IPR036852">
    <property type="entry name" value="Peptidase_S8/S53_dom_sf"/>
</dbReference>
<feature type="active site" description="Charge relay system" evidence="5">
    <location>
        <position position="395"/>
    </location>
</feature>
<dbReference type="InterPro" id="IPR015500">
    <property type="entry name" value="Peptidase_S8_subtilisin-rel"/>
</dbReference>
<feature type="active site" description="Charge relay system" evidence="5">
    <location>
        <position position="189"/>
    </location>
</feature>
<dbReference type="PROSITE" id="PS00137">
    <property type="entry name" value="SUBTILASE_HIS"/>
    <property type="match status" value="1"/>
</dbReference>
<keyword evidence="3 5" id="KW-0378">Hydrolase</keyword>
<dbReference type="GO" id="GO:0006508">
    <property type="term" value="P:proteolysis"/>
    <property type="evidence" value="ECO:0007669"/>
    <property type="project" value="UniProtKB-KW"/>
</dbReference>
<dbReference type="Proteomes" id="UP001519332">
    <property type="component" value="Unassembled WGS sequence"/>
</dbReference>
<dbReference type="InterPro" id="IPR023827">
    <property type="entry name" value="Peptidase_S8_Asp-AS"/>
</dbReference>
<accession>A0ABS4TP66</accession>
<dbReference type="PROSITE" id="PS00136">
    <property type="entry name" value="SUBTILASE_ASP"/>
    <property type="match status" value="1"/>
</dbReference>
<name>A0ABS4TP66_9PSEU</name>
<dbReference type="Pfam" id="PF00082">
    <property type="entry name" value="Peptidase_S8"/>
    <property type="match status" value="1"/>
</dbReference>
<sequence>MRRFLAISVVLAASLTGPPASAAPAAVPAQPTDMITLVTGDQVLLGGAGGATIRPAKGRERVRFLTQRDVRGDVHVTPLDAMPMLRSGQLDARLFNVSALLKHGFGDAARPDIPLIVGGTPGTQTLASIGASAVTVAKNSTFWNSRQASRIRLDGPVRATLDKSVPQIGAPSAWQAGLTGKGTKVAVLDTGIDSAHPDLADAVIEARDFSNSTTGPADKYGHGTHVASIVTGKNDKYTGVAPDTKLLNGKVLGDRGNGNESNVIAGMQWAAAGGAQVINMSLGSDFPSDGTDIVSQAVNTLTARYGSLFVVASGNTGGIVGPPAAADAALTVGAVDSADVLAPFSSRGPRFGDDAIKPDITAPGVNIVAAKAKGSFLDGKLPNVGENHFVMSGTSMAAPHVAGAAAILAGQHPAWKAADLKAALMNSAKAQPNVSVFEQGAGRVDVAQAVTRTVHATPASFSNGIVQWPHNDDKPINNVLTYHNTGTVPVSVTPVVDVLDPAGKAAPAGMFTVTPATVVVPPGGQAQATVTIDTTVNATDGIFSGVVVADGVRTPISLTREAESYNAKLNFVGFDGKPTADYAVRIVDSTQPVSYQRYDASGNLTVRLPKGRYFVEAQMLGVGRLMAILTEPDVDLSGDVSLTLDGREAKPIGLVLDRVNQQSAETFVELSRTMSWGELTSAVYTSFDDVMVRPSKSALPGKFRYSVGGRFAGGKDSTYLYNVRGDVDGHVPADPVVRVRDKDLVRVRSVHAATRPDSVGNREYMIERPLPYTLDELYSPGVPWSSSFSETRSGEFVQNIFTSAPRSFSHNGTERWNHGVFGPDLPDNPGRPFRYASRLGDSLVFQIPAFSDSGVDREGFSAHAGSTKLFRGNEEIGSAPGSGSGVYEVPAGPATYRLHSESTRDRALSSKIVVDWTFQSDTVDEPHPQPLPLMAVRFAPSLDTAGKAYRFLPTIVPIGISTNNLKTTAWPTRIQVSHDKGTTWRPAPLISLGGKWYTVLLHSWAAESVSLQASARDTAGNAVSQTVIDAFLLKG</sequence>
<keyword evidence="2 5" id="KW-0645">Protease</keyword>
<dbReference type="RefSeq" id="WP_209643292.1">
    <property type="nucleotide sequence ID" value="NZ_JAGINW010000001.1"/>
</dbReference>
<keyword evidence="7" id="KW-0732">Signal</keyword>
<evidence type="ECO:0000256" key="1">
    <source>
        <dbReference type="ARBA" id="ARBA00011073"/>
    </source>
</evidence>
<feature type="active site" description="Charge relay system" evidence="5">
    <location>
        <position position="222"/>
    </location>
</feature>
<evidence type="ECO:0000259" key="8">
    <source>
        <dbReference type="Pfam" id="PF00082"/>
    </source>
</evidence>